<dbReference type="InterPro" id="IPR038765">
    <property type="entry name" value="Papain-like_cys_pep_sf"/>
</dbReference>
<proteinExistence type="predicted"/>
<organism evidence="2 3">
    <name type="scientific">Symbiodinium microadriaticum</name>
    <name type="common">Dinoflagellate</name>
    <name type="synonym">Zooxanthella microadriatica</name>
    <dbReference type="NCBI Taxonomy" id="2951"/>
    <lineage>
        <taxon>Eukaryota</taxon>
        <taxon>Sar</taxon>
        <taxon>Alveolata</taxon>
        <taxon>Dinophyceae</taxon>
        <taxon>Suessiales</taxon>
        <taxon>Symbiodiniaceae</taxon>
        <taxon>Symbiodinium</taxon>
    </lineage>
</organism>
<comment type="caution">
    <text evidence="2">The sequence shown here is derived from an EMBL/GenBank/DDBJ whole genome shotgun (WGS) entry which is preliminary data.</text>
</comment>
<name>A0A1Q9CL44_SYMMI</name>
<evidence type="ECO:0000313" key="2">
    <source>
        <dbReference type="EMBL" id="OLP83652.1"/>
    </source>
</evidence>
<sequence>MVAEGMQEPDMLRVIADEEGRNPPILPEGAAAQVDIQAAVARALTVSPDQLGARGVELRILSKSRMPVNGALSATFPSPCSFCGSVAKKASDHCVKCSALFQLLAHLSLVRGGWQGPSAQRGPSLKQWQVSATYKQFKPELTPIGRFLSFKGRGEQQETGEPLATVESPPTKQPPRSADSYERLAQSRGPGGAVVSLAVEGSDWVGRVVLANSNNLCYLNAAFLSLLHCSDFVMTEHRGVQALRRIGALGLSHSRGLLLTSQLQLQIRSILGSWSFDGPQHDVAEFAAVLLRGLGLGSAIWEARRHEDEATRALHSGSLPLLMPPPAQECMYGLDHGTTDYKYK</sequence>
<dbReference type="Proteomes" id="UP000186817">
    <property type="component" value="Unassembled WGS sequence"/>
</dbReference>
<evidence type="ECO:0000313" key="3">
    <source>
        <dbReference type="Proteomes" id="UP000186817"/>
    </source>
</evidence>
<keyword evidence="3" id="KW-1185">Reference proteome</keyword>
<feature type="region of interest" description="Disordered" evidence="1">
    <location>
        <begin position="158"/>
        <end position="184"/>
    </location>
</feature>
<dbReference type="AlphaFoldDB" id="A0A1Q9CL44"/>
<gene>
    <name evidence="2" type="ORF">AK812_SmicGene35563</name>
</gene>
<evidence type="ECO:0000256" key="1">
    <source>
        <dbReference type="SAM" id="MobiDB-lite"/>
    </source>
</evidence>
<dbReference type="EMBL" id="LSRX01001101">
    <property type="protein sequence ID" value="OLP83652.1"/>
    <property type="molecule type" value="Genomic_DNA"/>
</dbReference>
<accession>A0A1Q9CL44</accession>
<protein>
    <recommendedName>
        <fullName evidence="4">USP domain-containing protein</fullName>
    </recommendedName>
</protein>
<reference evidence="2 3" key="1">
    <citation type="submission" date="2016-02" db="EMBL/GenBank/DDBJ databases">
        <title>Genome analysis of coral dinoflagellate symbionts highlights evolutionary adaptations to a symbiotic lifestyle.</title>
        <authorList>
            <person name="Aranda M."/>
            <person name="Li Y."/>
            <person name="Liew Y.J."/>
            <person name="Baumgarten S."/>
            <person name="Simakov O."/>
            <person name="Wilson M."/>
            <person name="Piel J."/>
            <person name="Ashoor H."/>
            <person name="Bougouffa S."/>
            <person name="Bajic V.B."/>
            <person name="Ryu T."/>
            <person name="Ravasi T."/>
            <person name="Bayer T."/>
            <person name="Micklem G."/>
            <person name="Kim H."/>
            <person name="Bhak J."/>
            <person name="Lajeunesse T.C."/>
            <person name="Voolstra C.R."/>
        </authorList>
    </citation>
    <scope>NUCLEOTIDE SEQUENCE [LARGE SCALE GENOMIC DNA]</scope>
    <source>
        <strain evidence="2 3">CCMP2467</strain>
    </source>
</reference>
<evidence type="ECO:0008006" key="4">
    <source>
        <dbReference type="Google" id="ProtNLM"/>
    </source>
</evidence>
<dbReference type="SUPFAM" id="SSF54001">
    <property type="entry name" value="Cysteine proteinases"/>
    <property type="match status" value="1"/>
</dbReference>